<dbReference type="Proteomes" id="UP001518989">
    <property type="component" value="Unassembled WGS sequence"/>
</dbReference>
<keyword evidence="4" id="KW-1185">Reference proteome</keyword>
<reference evidence="3 4" key="1">
    <citation type="submission" date="2020-09" db="EMBL/GenBank/DDBJ databases">
        <title>Roseomonas.</title>
        <authorList>
            <person name="Zhu W."/>
        </authorList>
    </citation>
    <scope>NUCLEOTIDE SEQUENCE [LARGE SCALE GENOMIC DNA]</scope>
    <source>
        <strain evidence="3 4">573</strain>
    </source>
</reference>
<dbReference type="Pfam" id="PF03022">
    <property type="entry name" value="MRJP"/>
    <property type="match status" value="1"/>
</dbReference>
<evidence type="ECO:0000256" key="2">
    <source>
        <dbReference type="ARBA" id="ARBA00022525"/>
    </source>
</evidence>
<dbReference type="InterPro" id="IPR011042">
    <property type="entry name" value="6-blade_b-propeller_TolB-like"/>
</dbReference>
<dbReference type="Gene3D" id="2.120.10.30">
    <property type="entry name" value="TolB, C-terminal domain"/>
    <property type="match status" value="1"/>
</dbReference>
<comment type="caution">
    <text evidence="3">The sequence shown here is derived from an EMBL/GenBank/DDBJ whole genome shotgun (WGS) entry which is preliminary data.</text>
</comment>
<dbReference type="EMBL" id="JACTNG010000011">
    <property type="protein sequence ID" value="MBO1080971.1"/>
    <property type="molecule type" value="Genomic_DNA"/>
</dbReference>
<proteinExistence type="predicted"/>
<keyword evidence="2" id="KW-0964">Secreted</keyword>
<evidence type="ECO:0000256" key="1">
    <source>
        <dbReference type="ARBA" id="ARBA00004613"/>
    </source>
</evidence>
<evidence type="ECO:0000313" key="4">
    <source>
        <dbReference type="Proteomes" id="UP001518989"/>
    </source>
</evidence>
<dbReference type="PANTHER" id="PTHR10009">
    <property type="entry name" value="PROTEIN YELLOW-RELATED"/>
    <property type="match status" value="1"/>
</dbReference>
<comment type="subcellular location">
    <subcellularLocation>
        <location evidence="1">Secreted</location>
    </subcellularLocation>
</comment>
<dbReference type="InterPro" id="IPR017996">
    <property type="entry name" value="MRJP/yellow-related"/>
</dbReference>
<sequence length="325" mass="35243">MAVSRDGRVFVNFPRWEKDVAVSVAELMPDGTLKPYPDAGWNAYRNIAPQPLDQTFVCVQSVTVDPQGFLWILDPAAPGNEFNKPGGIKLLKVDLATDQVVQAIHFGDDTVPQGSYLNDVRVTPDGRHAFITDSGQIGALLVVDLASGTPRRVLHGHPSTQPDPAVVVHADGHELRKTDGRPTVFSADGIALDHAGQYLYWQALTGKTLFRLPVARLTDAALPEDDLAAAIETVGESGVADGLWMDAEGRIYVTSPEDNALKRREPDGSMVLVVRDSRLRWPDSLAEGPDGTIYVTSSHIQDMAQYHQGGGARTASYELWKVVAA</sequence>
<evidence type="ECO:0000313" key="3">
    <source>
        <dbReference type="EMBL" id="MBO1080971.1"/>
    </source>
</evidence>
<dbReference type="PANTHER" id="PTHR10009:SF18">
    <property type="entry name" value="PROTEIN YELLOW-LIKE PROTEIN"/>
    <property type="match status" value="1"/>
</dbReference>
<name>A0ABS3KU23_9PROT</name>
<protein>
    <submittedName>
        <fullName evidence="3">SMP-30/gluconolactonase/LRE family protein</fullName>
    </submittedName>
</protein>
<gene>
    <name evidence="3" type="ORF">IAI61_18160</name>
</gene>
<accession>A0ABS3KU23</accession>
<dbReference type="SUPFAM" id="SSF63829">
    <property type="entry name" value="Calcium-dependent phosphotriesterase"/>
    <property type="match status" value="1"/>
</dbReference>
<organism evidence="3 4">
    <name type="scientific">Roseomonas haemaphysalidis</name>
    <dbReference type="NCBI Taxonomy" id="2768162"/>
    <lineage>
        <taxon>Bacteria</taxon>
        <taxon>Pseudomonadati</taxon>
        <taxon>Pseudomonadota</taxon>
        <taxon>Alphaproteobacteria</taxon>
        <taxon>Acetobacterales</taxon>
        <taxon>Roseomonadaceae</taxon>
        <taxon>Roseomonas</taxon>
    </lineage>
</organism>